<name>A0A6C0IKM0_9ZZZZ</name>
<accession>A0A6C0IKM0</accession>
<proteinExistence type="predicted"/>
<organism evidence="1">
    <name type="scientific">viral metagenome</name>
    <dbReference type="NCBI Taxonomy" id="1070528"/>
    <lineage>
        <taxon>unclassified sequences</taxon>
        <taxon>metagenomes</taxon>
        <taxon>organismal metagenomes</taxon>
    </lineage>
</organism>
<evidence type="ECO:0000313" key="1">
    <source>
        <dbReference type="EMBL" id="QHT93369.1"/>
    </source>
</evidence>
<reference evidence="1" key="1">
    <citation type="journal article" date="2020" name="Nature">
        <title>Giant virus diversity and host interactions through global metagenomics.</title>
        <authorList>
            <person name="Schulz F."/>
            <person name="Roux S."/>
            <person name="Paez-Espino D."/>
            <person name="Jungbluth S."/>
            <person name="Walsh D.A."/>
            <person name="Denef V.J."/>
            <person name="McMahon K.D."/>
            <person name="Konstantinidis K.T."/>
            <person name="Eloe-Fadrosh E.A."/>
            <person name="Kyrpides N.C."/>
            <person name="Woyke T."/>
        </authorList>
    </citation>
    <scope>NUCLEOTIDE SEQUENCE</scope>
    <source>
        <strain evidence="1">GVMAG-M-3300024252-29</strain>
    </source>
</reference>
<dbReference type="EMBL" id="MN740207">
    <property type="protein sequence ID" value="QHT93369.1"/>
    <property type="molecule type" value="Genomic_DNA"/>
</dbReference>
<dbReference type="AlphaFoldDB" id="A0A6C0IKM0"/>
<protein>
    <submittedName>
        <fullName evidence="1">Uncharacterized protein</fullName>
    </submittedName>
</protein>
<sequence length="40" mass="4534">MYTRLSNGSYSRSVEGDKFIQTTTKNIYMLSGSRDDQLAV</sequence>